<evidence type="ECO:0000259" key="4">
    <source>
        <dbReference type="Pfam" id="PF00129"/>
    </source>
</evidence>
<keyword evidence="1" id="KW-0325">Glycoprotein</keyword>
<dbReference type="Ensembl" id="ENSACIT00000018792.1">
    <property type="protein sequence ID" value="ENSACIP00000018302.1"/>
    <property type="gene ID" value="ENSACIG00000014299.1"/>
</dbReference>
<reference evidence="5" key="1">
    <citation type="submission" date="2025-08" db="UniProtKB">
        <authorList>
            <consortium name="Ensembl"/>
        </authorList>
    </citation>
    <scope>IDENTIFICATION</scope>
</reference>
<dbReference type="GO" id="GO:0005615">
    <property type="term" value="C:extracellular space"/>
    <property type="evidence" value="ECO:0007669"/>
    <property type="project" value="TreeGrafter"/>
</dbReference>
<evidence type="ECO:0000256" key="3">
    <source>
        <dbReference type="SAM" id="Phobius"/>
    </source>
</evidence>
<keyword evidence="6" id="KW-1185">Reference proteome</keyword>
<name>A0A3Q0S642_AMPCI</name>
<evidence type="ECO:0000313" key="6">
    <source>
        <dbReference type="Proteomes" id="UP000261340"/>
    </source>
</evidence>
<keyword evidence="3" id="KW-0472">Membrane</keyword>
<organism evidence="5 6">
    <name type="scientific">Amphilophus citrinellus</name>
    <name type="common">Midas cichlid</name>
    <name type="synonym">Cichlasoma citrinellum</name>
    <dbReference type="NCBI Taxonomy" id="61819"/>
    <lineage>
        <taxon>Eukaryota</taxon>
        <taxon>Metazoa</taxon>
        <taxon>Chordata</taxon>
        <taxon>Craniata</taxon>
        <taxon>Vertebrata</taxon>
        <taxon>Euteleostomi</taxon>
        <taxon>Actinopterygii</taxon>
        <taxon>Neopterygii</taxon>
        <taxon>Teleostei</taxon>
        <taxon>Neoteleostei</taxon>
        <taxon>Acanthomorphata</taxon>
        <taxon>Ovalentaria</taxon>
        <taxon>Cichlomorphae</taxon>
        <taxon>Cichliformes</taxon>
        <taxon>Cichlidae</taxon>
        <taxon>New World cichlids</taxon>
        <taxon>Cichlasomatinae</taxon>
        <taxon>Heroini</taxon>
        <taxon>Amphilophus</taxon>
    </lineage>
</organism>
<dbReference type="PANTHER" id="PTHR16675:SF237">
    <property type="entry name" value="MHC CLASS I ANTIGEN TRANSCRIPT VARIANT 1-RELATED"/>
    <property type="match status" value="1"/>
</dbReference>
<dbReference type="SUPFAM" id="SSF54452">
    <property type="entry name" value="MHC antigen-recognition domain"/>
    <property type="match status" value="1"/>
</dbReference>
<dbReference type="InterPro" id="IPR037055">
    <property type="entry name" value="MHC_I-like_Ag-recog_sf"/>
</dbReference>
<evidence type="ECO:0000256" key="2">
    <source>
        <dbReference type="RuleBase" id="RU004439"/>
    </source>
</evidence>
<dbReference type="InterPro" id="IPR011162">
    <property type="entry name" value="MHC_I/II-like_Ag-recog"/>
</dbReference>
<evidence type="ECO:0000256" key="1">
    <source>
        <dbReference type="ARBA" id="ARBA00023180"/>
    </source>
</evidence>
<dbReference type="GO" id="GO:0006955">
    <property type="term" value="P:immune response"/>
    <property type="evidence" value="ECO:0007669"/>
    <property type="project" value="TreeGrafter"/>
</dbReference>
<sequence length="213" mass="24469">MCEPCRPISDHTITYRSLLAIYVLLISIMIHSLKYFLTGSSEVPNLPEFVAVGMVDDVQIARYDSDTQKAEPTQAWMIKLTEDDPQHLEGQTALALDQQQWFKATTENLKQLFNQSGGVHTFQLMVGCEWDEETDELNGFGQFGYDGEDFLSFDLKTQTWITSNQQALITKQNWDSDKADTAQWKNFLTQIFPELLKKYLNYGRSSLRTGEFI</sequence>
<accession>A0A3Q0S642</accession>
<feature type="transmembrane region" description="Helical" evidence="3">
    <location>
        <begin position="19"/>
        <end position="37"/>
    </location>
</feature>
<dbReference type="GeneTree" id="ENSGT01120000271828"/>
<keyword evidence="3" id="KW-0812">Transmembrane</keyword>
<dbReference type="Pfam" id="PF00129">
    <property type="entry name" value="MHC_I"/>
    <property type="match status" value="1"/>
</dbReference>
<dbReference type="AlphaFoldDB" id="A0A3Q0S642"/>
<dbReference type="FunFam" id="3.30.500.10:FF:000001">
    <property type="entry name" value="H-2 class I histocompatibility antigen, alpha chain"/>
    <property type="match status" value="1"/>
</dbReference>
<dbReference type="Proteomes" id="UP000261340">
    <property type="component" value="Unplaced"/>
</dbReference>
<feature type="domain" description="MHC class I-like antigen recognition-like" evidence="4">
    <location>
        <begin position="31"/>
        <end position="207"/>
    </location>
</feature>
<keyword evidence="3" id="KW-1133">Transmembrane helix</keyword>
<proteinExistence type="inferred from homology"/>
<evidence type="ECO:0000313" key="5">
    <source>
        <dbReference type="Ensembl" id="ENSACIP00000018302.1"/>
    </source>
</evidence>
<dbReference type="InterPro" id="IPR011161">
    <property type="entry name" value="MHC_I-like_Ag-recog"/>
</dbReference>
<dbReference type="Gene3D" id="3.30.500.10">
    <property type="entry name" value="MHC class I-like antigen recognition-like"/>
    <property type="match status" value="1"/>
</dbReference>
<reference evidence="5" key="2">
    <citation type="submission" date="2025-09" db="UniProtKB">
        <authorList>
            <consortium name="Ensembl"/>
        </authorList>
    </citation>
    <scope>IDENTIFICATION</scope>
</reference>
<dbReference type="STRING" id="61819.ENSACIP00000018302"/>
<protein>
    <recommendedName>
        <fullName evidence="4">MHC class I-like antigen recognition-like domain-containing protein</fullName>
    </recommendedName>
</protein>
<dbReference type="InterPro" id="IPR001039">
    <property type="entry name" value="MHC_I_a_a1/a2"/>
</dbReference>
<dbReference type="OMA" id="QATHYDS"/>
<comment type="similarity">
    <text evidence="2">Belongs to the MHC class I family.</text>
</comment>
<dbReference type="PANTHER" id="PTHR16675">
    <property type="entry name" value="MHC CLASS I-RELATED"/>
    <property type="match status" value="1"/>
</dbReference>
<dbReference type="GO" id="GO:0009897">
    <property type="term" value="C:external side of plasma membrane"/>
    <property type="evidence" value="ECO:0007669"/>
    <property type="project" value="TreeGrafter"/>
</dbReference>
<dbReference type="PRINTS" id="PR01638">
    <property type="entry name" value="MHCCLASSI"/>
</dbReference>
<dbReference type="InterPro" id="IPR050208">
    <property type="entry name" value="MHC_class-I_related"/>
</dbReference>